<reference evidence="1" key="1">
    <citation type="submission" date="2018-10" db="EMBL/GenBank/DDBJ databases">
        <title>Hidden diversity of soil giant viruses.</title>
        <authorList>
            <person name="Schulz F."/>
            <person name="Alteio L."/>
            <person name="Goudeau D."/>
            <person name="Ryan E.M."/>
            <person name="Malmstrom R.R."/>
            <person name="Blanchard J."/>
            <person name="Woyke T."/>
        </authorList>
    </citation>
    <scope>NUCLEOTIDE SEQUENCE</scope>
    <source>
        <strain evidence="1">SOV1</strain>
    </source>
</reference>
<accession>A0A3G5AJQ2</accession>
<dbReference type="EMBL" id="MK072489">
    <property type="protein sequence ID" value="AYV85869.1"/>
    <property type="molecule type" value="Genomic_DNA"/>
</dbReference>
<protein>
    <submittedName>
        <fullName evidence="1">Uncharacterized protein</fullName>
    </submittedName>
</protein>
<evidence type="ECO:0000313" key="1">
    <source>
        <dbReference type="EMBL" id="AYV85869.1"/>
    </source>
</evidence>
<sequence>MRKVEKLIIPLLEMDSEVYELFTNLYNTNIYLANRLLVDFPDEVIEELEKSRKYSNLFTPSLQNDLYREKLLRELPADLVNKISKNYKQYYDMIYIIEDGDKHNITNILIQAAKFDDPIPFELLFALKGIKGIKGMTSMSIYMGMYPHRYPFFAKAPKVLRYLLTLNDDYIKRDVISYLSEASIPITEEFLPLIGPINDNIKRELFIYPSEENKEKLRYFVEKYGITFNGQLMAYIAHYHHDRELINWLISHGSSPVDRVFYNSEFGHDRYDRNRGNLDYLNP</sequence>
<name>A0A3G5AJQ2_9VIRU</name>
<proteinExistence type="predicted"/>
<organism evidence="1">
    <name type="scientific">Solivirus sp</name>
    <dbReference type="NCBI Taxonomy" id="2487772"/>
    <lineage>
        <taxon>Viruses</taxon>
        <taxon>Pithoviruses</taxon>
    </lineage>
</organism>
<gene>
    <name evidence="1" type="ORF">Solivirus1_26</name>
</gene>